<evidence type="ECO:0008006" key="3">
    <source>
        <dbReference type="Google" id="ProtNLM"/>
    </source>
</evidence>
<accession>A0A2Z6Q529</accession>
<organism evidence="1 2">
    <name type="scientific">Rhizophagus clarus</name>
    <dbReference type="NCBI Taxonomy" id="94130"/>
    <lineage>
        <taxon>Eukaryota</taxon>
        <taxon>Fungi</taxon>
        <taxon>Fungi incertae sedis</taxon>
        <taxon>Mucoromycota</taxon>
        <taxon>Glomeromycotina</taxon>
        <taxon>Glomeromycetes</taxon>
        <taxon>Glomerales</taxon>
        <taxon>Glomeraceae</taxon>
        <taxon>Rhizophagus</taxon>
    </lineage>
</organism>
<sequence length="373" mass="43288">MVYYILDNTNIILDDDLDYLNINLNNTSTILDDAENSIQRKLGKKKNKVWDYFNVIDIPNNPHRGATCKYCLQSWKCEKSIEMKSHLALRYPKVTYNVKMEYLYAMSSEDIFKQSTNNRKNNGNEIDIAKVNKTLIRLFVCCGIPFSVVDSPFFQDFSIVLTPNQSFQCLTTSNTYTFYKKKNMCSNNNKTGVSAVLTPPLSLPSVLQQYECAICKAINKSKAGLTRHKNIVKKYNERHKDLYTLPRAPIGFVLPRVLPIFQVHITDYKCFFQGSDAYIKISNLFGNPNWGRKFFENDQQTFVVLFDAQAEIEVNQEDVYQNGKYIPKNRLKKFNLLKLTIEWKCKKSKDAKNNKTLVGYIYLNFRTQQISLS</sequence>
<comment type="caution">
    <text evidence="1">The sequence shown here is derived from an EMBL/GenBank/DDBJ whole genome shotgun (WGS) entry which is preliminary data.</text>
</comment>
<reference evidence="1 2" key="1">
    <citation type="submission" date="2017-11" db="EMBL/GenBank/DDBJ databases">
        <title>The genome of Rhizophagus clarus HR1 reveals common genetic basis of auxotrophy among arbuscular mycorrhizal fungi.</title>
        <authorList>
            <person name="Kobayashi Y."/>
        </authorList>
    </citation>
    <scope>NUCLEOTIDE SEQUENCE [LARGE SCALE GENOMIC DNA]</scope>
    <source>
        <strain evidence="1 2">HR1</strain>
    </source>
</reference>
<protein>
    <recommendedName>
        <fullName evidence="3">BED-type domain-containing protein</fullName>
    </recommendedName>
</protein>
<dbReference type="EMBL" id="BEXD01000191">
    <property type="protein sequence ID" value="GBB85117.1"/>
    <property type="molecule type" value="Genomic_DNA"/>
</dbReference>
<dbReference type="GO" id="GO:0006357">
    <property type="term" value="P:regulation of transcription by RNA polymerase II"/>
    <property type="evidence" value="ECO:0007669"/>
    <property type="project" value="TreeGrafter"/>
</dbReference>
<dbReference type="Proteomes" id="UP000247702">
    <property type="component" value="Unassembled WGS sequence"/>
</dbReference>
<dbReference type="GO" id="GO:1990837">
    <property type="term" value="F:sequence-specific double-stranded DNA binding"/>
    <property type="evidence" value="ECO:0007669"/>
    <property type="project" value="TreeGrafter"/>
</dbReference>
<dbReference type="PANTHER" id="PTHR34396:SF25">
    <property type="entry name" value="BOUNDARY ELEMENT ASSOCIATED FACTOR"/>
    <property type="match status" value="1"/>
</dbReference>
<name>A0A2Z6Q529_9GLOM</name>
<dbReference type="AlphaFoldDB" id="A0A2Z6Q529"/>
<dbReference type="GO" id="GO:0005634">
    <property type="term" value="C:nucleus"/>
    <property type="evidence" value="ECO:0007669"/>
    <property type="project" value="TreeGrafter"/>
</dbReference>
<proteinExistence type="predicted"/>
<gene>
    <name evidence="1" type="ORF">RclHR1_01170001</name>
</gene>
<evidence type="ECO:0000313" key="1">
    <source>
        <dbReference type="EMBL" id="GBB85117.1"/>
    </source>
</evidence>
<evidence type="ECO:0000313" key="2">
    <source>
        <dbReference type="Proteomes" id="UP000247702"/>
    </source>
</evidence>
<keyword evidence="2" id="KW-1185">Reference proteome</keyword>
<dbReference type="InterPro" id="IPR053031">
    <property type="entry name" value="Cuticle_assoc_protein"/>
</dbReference>
<dbReference type="PANTHER" id="PTHR34396">
    <property type="entry name" value="OS03G0264950 PROTEIN-RELATED"/>
    <property type="match status" value="1"/>
</dbReference>